<accession>N1WCF3</accession>
<proteinExistence type="predicted"/>
<evidence type="ECO:0000313" key="2">
    <source>
        <dbReference type="Proteomes" id="UP000012227"/>
    </source>
</evidence>
<sequence>MKEKISLLLIVNLLLLSGFLTQAVVKKETIRKEGRLVFLPLLPRDPRSLFQGDYMVLNYDWSFLESEENAEAPKRGCLVFRIQEEVFLPVRLQVNFADLKASEFCLQYYRSDYDLKIGAESYFFQEGETELYLEAKYAGIRFLEGNTDGDKLLVGLYDKNKQRLGSKNQR</sequence>
<dbReference type="RefSeq" id="WP_002982660.1">
    <property type="nucleotide sequence ID" value="NZ_AOGY02000051.1"/>
</dbReference>
<comment type="caution">
    <text evidence="1">The sequence shown here is derived from an EMBL/GenBank/DDBJ whole genome shotgun (WGS) entry which is preliminary data.</text>
</comment>
<dbReference type="InterPro" id="IPR025833">
    <property type="entry name" value="GDYXXLXY"/>
</dbReference>
<protein>
    <submittedName>
        <fullName evidence="1">GDYXXLXY protein</fullName>
    </submittedName>
</protein>
<organism evidence="1 2">
    <name type="scientific">Leptospira vanthielii serovar Holland str. Waz Holland = ATCC 700522</name>
    <dbReference type="NCBI Taxonomy" id="1218591"/>
    <lineage>
        <taxon>Bacteria</taxon>
        <taxon>Pseudomonadati</taxon>
        <taxon>Spirochaetota</taxon>
        <taxon>Spirochaetia</taxon>
        <taxon>Leptospirales</taxon>
        <taxon>Leptospiraceae</taxon>
        <taxon>Leptospira</taxon>
    </lineage>
</organism>
<name>N1WCF3_9LEPT</name>
<reference evidence="1 2" key="1">
    <citation type="submission" date="2013-03" db="EMBL/GenBank/DDBJ databases">
        <authorList>
            <person name="Harkins D.M."/>
            <person name="Durkin A.S."/>
            <person name="Brinkac L.M."/>
            <person name="Haft D.H."/>
            <person name="Selengut J.D."/>
            <person name="Sanka R."/>
            <person name="DePew J."/>
            <person name="Purushe J."/>
            <person name="Galloway R.L."/>
            <person name="Vinetz J.M."/>
            <person name="Sutton G.G."/>
            <person name="Nierman W.C."/>
            <person name="Fouts D.E."/>
        </authorList>
    </citation>
    <scope>NUCLEOTIDE SEQUENCE [LARGE SCALE GENOMIC DNA]</scope>
    <source>
        <strain evidence="1 2">Waz Holland</strain>
    </source>
</reference>
<dbReference type="AlphaFoldDB" id="N1WCF3"/>
<evidence type="ECO:0000313" key="1">
    <source>
        <dbReference type="EMBL" id="EMY69516.1"/>
    </source>
</evidence>
<dbReference type="STRING" id="1218591.LEP1GSC199_2275"/>
<dbReference type="Proteomes" id="UP000012227">
    <property type="component" value="Unassembled WGS sequence"/>
</dbReference>
<gene>
    <name evidence="1" type="ORF">LEP1GSC199_2275</name>
</gene>
<dbReference type="Pfam" id="PF14345">
    <property type="entry name" value="GDYXXLXY"/>
    <property type="match status" value="1"/>
</dbReference>
<dbReference type="EMBL" id="AOGY02000051">
    <property type="protein sequence ID" value="EMY69516.1"/>
    <property type="molecule type" value="Genomic_DNA"/>
</dbReference>